<keyword evidence="3" id="KW-1185">Reference proteome</keyword>
<evidence type="ECO:0000256" key="1">
    <source>
        <dbReference type="SAM" id="MobiDB-lite"/>
    </source>
</evidence>
<dbReference type="Proteomes" id="UP000292347">
    <property type="component" value="Unassembled WGS sequence"/>
</dbReference>
<evidence type="ECO:0000313" key="2">
    <source>
        <dbReference type="EMBL" id="RXZ31588.1"/>
    </source>
</evidence>
<accession>A0A4Q2IT95</accession>
<dbReference type="RefSeq" id="WP_129341828.1">
    <property type="nucleotide sequence ID" value="NZ_JACIDD010000002.1"/>
</dbReference>
<feature type="compositionally biased region" description="Basic and acidic residues" evidence="1">
    <location>
        <begin position="8"/>
        <end position="21"/>
    </location>
</feature>
<evidence type="ECO:0000313" key="3">
    <source>
        <dbReference type="Proteomes" id="UP000292347"/>
    </source>
</evidence>
<comment type="caution">
    <text evidence="2">The sequence shown here is derived from an EMBL/GenBank/DDBJ whole genome shotgun (WGS) entry which is preliminary data.</text>
</comment>
<protein>
    <submittedName>
        <fullName evidence="2">DUF177 domain-containing protein</fullName>
    </submittedName>
</protein>
<gene>
    <name evidence="2" type="ORF">EO081_10145</name>
</gene>
<proteinExistence type="predicted"/>
<name>A0A4Q2IT95_9SPHN</name>
<sequence length="173" mass="18501">MTPNPEFSRPHRLDRIGAGDSDVHVEATPEERAALAKRFRLVSIDALAADFTLRRDAAGVVARGTLHGAVVQSCVATAEPVPATIDESFALRFLPEGTPEGDEVELSAEECDTMFFEGGAIDLGEAAAETLALALDPFPRAPNADAILREAGVVREDEVQPFTAFSVLKDKLK</sequence>
<dbReference type="InterPro" id="IPR003772">
    <property type="entry name" value="YceD"/>
</dbReference>
<dbReference type="OrthoDB" id="8443793at2"/>
<dbReference type="EMBL" id="SDPT01000002">
    <property type="protein sequence ID" value="RXZ31588.1"/>
    <property type="molecule type" value="Genomic_DNA"/>
</dbReference>
<reference evidence="2 3" key="1">
    <citation type="submission" date="2019-01" db="EMBL/GenBank/DDBJ databases">
        <title>Sphingomonas mucosissima sp. nov. and Sphingomonas desiccabilis sp. nov., from biological soil crusts in the Colorado Plateau, USA.</title>
        <authorList>
            <person name="Zhu D."/>
        </authorList>
    </citation>
    <scope>NUCLEOTIDE SEQUENCE [LARGE SCALE GENOMIC DNA]</scope>
    <source>
        <strain evidence="2 3">CP1D</strain>
    </source>
</reference>
<organism evidence="2 3">
    <name type="scientific">Sphingomonas desiccabilis</name>
    <dbReference type="NCBI Taxonomy" id="429134"/>
    <lineage>
        <taxon>Bacteria</taxon>
        <taxon>Pseudomonadati</taxon>
        <taxon>Pseudomonadota</taxon>
        <taxon>Alphaproteobacteria</taxon>
        <taxon>Sphingomonadales</taxon>
        <taxon>Sphingomonadaceae</taxon>
        <taxon>Sphingomonas</taxon>
    </lineage>
</organism>
<dbReference type="Pfam" id="PF02620">
    <property type="entry name" value="YceD"/>
    <property type="match status" value="1"/>
</dbReference>
<dbReference type="AlphaFoldDB" id="A0A4Q2IT95"/>
<feature type="region of interest" description="Disordered" evidence="1">
    <location>
        <begin position="1"/>
        <end position="21"/>
    </location>
</feature>